<feature type="compositionally biased region" description="Basic and acidic residues" evidence="1">
    <location>
        <begin position="76"/>
        <end position="85"/>
    </location>
</feature>
<feature type="region of interest" description="Disordered" evidence="1">
    <location>
        <begin position="72"/>
        <end position="105"/>
    </location>
</feature>
<dbReference type="Proteomes" id="UP000642014">
    <property type="component" value="Unassembled WGS sequence"/>
</dbReference>
<evidence type="ECO:0000313" key="2">
    <source>
        <dbReference type="EMBL" id="GGR37612.1"/>
    </source>
</evidence>
<protein>
    <recommendedName>
        <fullName evidence="4">Lipoprotein</fullName>
    </recommendedName>
</protein>
<accession>A0AAV4KME4</accession>
<gene>
    <name evidence="2" type="ORF">GCM10010497_45520</name>
</gene>
<organism evidence="2 3">
    <name type="scientific">Streptomyces cinereoruber</name>
    <dbReference type="NCBI Taxonomy" id="67260"/>
    <lineage>
        <taxon>Bacteria</taxon>
        <taxon>Bacillati</taxon>
        <taxon>Actinomycetota</taxon>
        <taxon>Actinomycetes</taxon>
        <taxon>Kitasatosporales</taxon>
        <taxon>Streptomycetaceae</taxon>
        <taxon>Streptomyces</taxon>
    </lineage>
</organism>
<reference evidence="2 3" key="1">
    <citation type="journal article" date="2014" name="Int. J. Syst. Evol. Microbiol.">
        <title>Complete genome sequence of Corynebacterium casei LMG S-19264T (=DSM 44701T), isolated from a smear-ripened cheese.</title>
        <authorList>
            <consortium name="US DOE Joint Genome Institute (JGI-PGF)"/>
            <person name="Walter F."/>
            <person name="Albersmeier A."/>
            <person name="Kalinowski J."/>
            <person name="Ruckert C."/>
        </authorList>
    </citation>
    <scope>NUCLEOTIDE SEQUENCE [LARGE SCALE GENOMIC DNA]</scope>
    <source>
        <strain evidence="2 3">JCM 4205</strain>
    </source>
</reference>
<evidence type="ECO:0008006" key="4">
    <source>
        <dbReference type="Google" id="ProtNLM"/>
    </source>
</evidence>
<proteinExistence type="predicted"/>
<sequence>MVRLSLPTLRRVGGTRHAARGRVRAVGIEPFRRRGLVARAYPHDNDPMRSLTRPAALAVCLGSVLLVSGCSPATSRDADPDRRDPSVTPGPTVTATAAPDEASRTAERYRRSGGAEDVYGIQRAAGPGGVPLVTVWTRGEERDAGRFDALEVSVAGYLEREEGVSLERGYLMDVFGPDGSLRHRLDARP</sequence>
<dbReference type="AlphaFoldDB" id="A0AAV4KME4"/>
<evidence type="ECO:0000256" key="1">
    <source>
        <dbReference type="SAM" id="MobiDB-lite"/>
    </source>
</evidence>
<feature type="compositionally biased region" description="Low complexity" evidence="1">
    <location>
        <begin position="86"/>
        <end position="99"/>
    </location>
</feature>
<dbReference type="EMBL" id="BMSJ01000009">
    <property type="protein sequence ID" value="GGR37612.1"/>
    <property type="molecule type" value="Genomic_DNA"/>
</dbReference>
<name>A0AAV4KME4_9ACTN</name>
<evidence type="ECO:0000313" key="3">
    <source>
        <dbReference type="Proteomes" id="UP000642014"/>
    </source>
</evidence>
<comment type="caution">
    <text evidence="2">The sequence shown here is derived from an EMBL/GenBank/DDBJ whole genome shotgun (WGS) entry which is preliminary data.</text>
</comment>